<evidence type="ECO:0000313" key="2">
    <source>
        <dbReference type="Proteomes" id="UP000006038"/>
    </source>
</evidence>
<reference evidence="1" key="1">
    <citation type="journal article" date="2013" name="Nat. Commun.">
        <title>Whole-genome sequencing of Oryza brachyantha reveals mechanisms underlying Oryza genome evolution.</title>
        <authorList>
            <person name="Chen J."/>
            <person name="Huang Q."/>
            <person name="Gao D."/>
            <person name="Wang J."/>
            <person name="Lang Y."/>
            <person name="Liu T."/>
            <person name="Li B."/>
            <person name="Bai Z."/>
            <person name="Luis Goicoechea J."/>
            <person name="Liang C."/>
            <person name="Chen C."/>
            <person name="Zhang W."/>
            <person name="Sun S."/>
            <person name="Liao Y."/>
            <person name="Zhang X."/>
            <person name="Yang L."/>
            <person name="Song C."/>
            <person name="Wang M."/>
            <person name="Shi J."/>
            <person name="Liu G."/>
            <person name="Liu J."/>
            <person name="Zhou H."/>
            <person name="Zhou W."/>
            <person name="Yu Q."/>
            <person name="An N."/>
            <person name="Chen Y."/>
            <person name="Cai Q."/>
            <person name="Wang B."/>
            <person name="Liu B."/>
            <person name="Min J."/>
            <person name="Huang Y."/>
            <person name="Wu H."/>
            <person name="Li Z."/>
            <person name="Zhang Y."/>
            <person name="Yin Y."/>
            <person name="Song W."/>
            <person name="Jiang J."/>
            <person name="Jackson S.A."/>
            <person name="Wing R.A."/>
            <person name="Wang J."/>
            <person name="Chen M."/>
        </authorList>
    </citation>
    <scope>NUCLEOTIDE SEQUENCE [LARGE SCALE GENOMIC DNA]</scope>
    <source>
        <strain evidence="1">cv. IRGC 101232</strain>
    </source>
</reference>
<organism evidence="1">
    <name type="scientific">Oryza brachyantha</name>
    <name type="common">malo sina</name>
    <dbReference type="NCBI Taxonomy" id="4533"/>
    <lineage>
        <taxon>Eukaryota</taxon>
        <taxon>Viridiplantae</taxon>
        <taxon>Streptophyta</taxon>
        <taxon>Embryophyta</taxon>
        <taxon>Tracheophyta</taxon>
        <taxon>Spermatophyta</taxon>
        <taxon>Magnoliopsida</taxon>
        <taxon>Liliopsida</taxon>
        <taxon>Poales</taxon>
        <taxon>Poaceae</taxon>
        <taxon>BOP clade</taxon>
        <taxon>Oryzoideae</taxon>
        <taxon>Oryzeae</taxon>
        <taxon>Oryzinae</taxon>
        <taxon>Oryza</taxon>
    </lineage>
</organism>
<sequence>MESAYHMRLTLEHYTCMVDLLGQLDGVAKVRAGSRRRLGCSYVEHMGKVHLFMADNHSHPQAKRIYELVVKLEQMVKEKTGGGGVVEKNGDTATAAGTAVPFVGFRWWTRRKWISKC</sequence>
<dbReference type="HOGENOM" id="CLU_2088570_0_0_1"/>
<dbReference type="Gramene" id="OB08G25960.1">
    <property type="protein sequence ID" value="OB08G25960.1"/>
    <property type="gene ID" value="OB08G25960"/>
</dbReference>
<keyword evidence="2" id="KW-1185">Reference proteome</keyword>
<evidence type="ECO:0000313" key="1">
    <source>
        <dbReference type="EnsemblPlants" id="OB08G25960.1"/>
    </source>
</evidence>
<reference evidence="1" key="2">
    <citation type="submission" date="2013-04" db="UniProtKB">
        <authorList>
            <consortium name="EnsemblPlants"/>
        </authorList>
    </citation>
    <scope>IDENTIFICATION</scope>
</reference>
<dbReference type="AlphaFoldDB" id="J3MU15"/>
<dbReference type="EnsemblPlants" id="OB08G25960.1">
    <property type="protein sequence ID" value="OB08G25960.1"/>
    <property type="gene ID" value="OB08G25960"/>
</dbReference>
<proteinExistence type="predicted"/>
<protein>
    <submittedName>
        <fullName evidence="1">Uncharacterized protein</fullName>
    </submittedName>
</protein>
<dbReference type="Proteomes" id="UP000006038">
    <property type="component" value="Chromosome 8"/>
</dbReference>
<name>J3MU15_ORYBR</name>
<accession>J3MU15</accession>